<reference evidence="1 3" key="1">
    <citation type="journal article" date="2012" name="Nat. Biotechnol.">
        <title>Reference genome sequence of the model plant Setaria.</title>
        <authorList>
            <person name="Bennetzen J.L."/>
            <person name="Schmutz J."/>
            <person name="Wang H."/>
            <person name="Percifield R."/>
            <person name="Hawkins J."/>
            <person name="Pontaroli A.C."/>
            <person name="Estep M."/>
            <person name="Feng L."/>
            <person name="Vaughn J.N."/>
            <person name="Grimwood J."/>
            <person name="Jenkins J."/>
            <person name="Barry K."/>
            <person name="Lindquist E."/>
            <person name="Hellsten U."/>
            <person name="Deshpande S."/>
            <person name="Wang X."/>
            <person name="Wu X."/>
            <person name="Mitros T."/>
            <person name="Triplett J."/>
            <person name="Yang X."/>
            <person name="Ye C.Y."/>
            <person name="Mauro-Herrera M."/>
            <person name="Wang L."/>
            <person name="Li P."/>
            <person name="Sharma M."/>
            <person name="Sharma R."/>
            <person name="Ronald P.C."/>
            <person name="Panaud O."/>
            <person name="Kellogg E.A."/>
            <person name="Brutnell T.P."/>
            <person name="Doust A.N."/>
            <person name="Tuskan G.A."/>
            <person name="Rokhsar D."/>
            <person name="Devos K.M."/>
        </authorList>
    </citation>
    <scope>NUCLEOTIDE SEQUENCE [LARGE SCALE GENOMIC DNA]</scope>
    <source>
        <strain evidence="3">cv. Yugu1</strain>
        <strain evidence="1">Yugu1</strain>
    </source>
</reference>
<gene>
    <name evidence="1" type="ORF">SETIT_8G246400v2</name>
</gene>
<reference evidence="1" key="2">
    <citation type="submission" date="2015-07" db="EMBL/GenBank/DDBJ databases">
        <authorList>
            <person name="Noorani M."/>
        </authorList>
    </citation>
    <scope>NUCLEOTIDE SEQUENCE</scope>
    <source>
        <strain evidence="1">Yugu1</strain>
    </source>
</reference>
<dbReference type="Gramene" id="KQK95959">
    <property type="protein sequence ID" value="KQK95959"/>
    <property type="gene ID" value="SETIT_026871mg"/>
</dbReference>
<dbReference type="EMBL" id="CM003535">
    <property type="protein sequence ID" value="RCV39725.1"/>
    <property type="molecule type" value="Genomic_DNA"/>
</dbReference>
<dbReference type="eggNOG" id="KOG4658">
    <property type="taxonomic scope" value="Eukaryota"/>
</dbReference>
<dbReference type="InterPro" id="IPR032675">
    <property type="entry name" value="LRR_dom_sf"/>
</dbReference>
<protein>
    <recommendedName>
        <fullName evidence="4">NB-ARC domain-containing protein</fullName>
    </recommendedName>
</protein>
<dbReference type="STRING" id="4555.K3ZJW6"/>
<dbReference type="OMA" id="RSINCAI"/>
<name>K3ZJW6_SETIT</name>
<evidence type="ECO:0008006" key="4">
    <source>
        <dbReference type="Google" id="ProtNLM"/>
    </source>
</evidence>
<dbReference type="Gene3D" id="3.80.10.10">
    <property type="entry name" value="Ribonuclease Inhibitor"/>
    <property type="match status" value="1"/>
</dbReference>
<dbReference type="SUPFAM" id="SSF52058">
    <property type="entry name" value="L domain-like"/>
    <property type="match status" value="1"/>
</dbReference>
<sequence length="201" mass="22515">MPNLSRLLIFASDMDEILNLKMLRPLPDLKLLWLAGKLDGGTVPSLFSKFEKLTLLKMDWTGPKKDPIRSFSHLSTLVDLGLRGAYGGEHLSFCAGWFPKLKNLQLADMEHLSCILMEDGTVIGLHHLELIGLRNTRAVPKGIKYIRTLHQMFLTDIPMEFVESLQGSASHIVQHVTNVHIFYSSDSEAAGNIHILTMPIT</sequence>
<dbReference type="HOGENOM" id="CLU_117880_0_0_1"/>
<dbReference type="EnsemblPlants" id="KQK95959">
    <property type="protein sequence ID" value="KQK95959"/>
    <property type="gene ID" value="SETIT_026871mg"/>
</dbReference>
<evidence type="ECO:0000313" key="1">
    <source>
        <dbReference type="EMBL" id="RCV39725.1"/>
    </source>
</evidence>
<evidence type="ECO:0000313" key="3">
    <source>
        <dbReference type="Proteomes" id="UP000004995"/>
    </source>
</evidence>
<dbReference type="Proteomes" id="UP000004995">
    <property type="component" value="Unassembled WGS sequence"/>
</dbReference>
<evidence type="ECO:0000313" key="2">
    <source>
        <dbReference type="EnsemblPlants" id="KQK95959"/>
    </source>
</evidence>
<dbReference type="AlphaFoldDB" id="K3ZJW6"/>
<keyword evidence="3" id="KW-1185">Reference proteome</keyword>
<dbReference type="EMBL" id="AGNK02005272">
    <property type="status" value="NOT_ANNOTATED_CDS"/>
    <property type="molecule type" value="Genomic_DNA"/>
</dbReference>
<accession>K3ZJW6</accession>
<proteinExistence type="predicted"/>
<dbReference type="OrthoDB" id="676742at2759"/>
<reference evidence="2" key="3">
    <citation type="submission" date="2018-08" db="UniProtKB">
        <authorList>
            <consortium name="EnsemblPlants"/>
        </authorList>
    </citation>
    <scope>IDENTIFICATION</scope>
    <source>
        <strain evidence="2">Yugu1</strain>
    </source>
</reference>
<organism evidence="1">
    <name type="scientific">Setaria italica</name>
    <name type="common">Foxtail millet</name>
    <name type="synonym">Panicum italicum</name>
    <dbReference type="NCBI Taxonomy" id="4555"/>
    <lineage>
        <taxon>Eukaryota</taxon>
        <taxon>Viridiplantae</taxon>
        <taxon>Streptophyta</taxon>
        <taxon>Embryophyta</taxon>
        <taxon>Tracheophyta</taxon>
        <taxon>Spermatophyta</taxon>
        <taxon>Magnoliopsida</taxon>
        <taxon>Liliopsida</taxon>
        <taxon>Poales</taxon>
        <taxon>Poaceae</taxon>
        <taxon>PACMAD clade</taxon>
        <taxon>Panicoideae</taxon>
        <taxon>Panicodae</taxon>
        <taxon>Paniceae</taxon>
        <taxon>Cenchrinae</taxon>
        <taxon>Setaria</taxon>
    </lineage>
</organism>